<keyword evidence="7 18" id="KW-0732">Signal</keyword>
<evidence type="ECO:0000256" key="11">
    <source>
        <dbReference type="ARBA" id="ARBA00023319"/>
    </source>
</evidence>
<reference evidence="24" key="1">
    <citation type="submission" date="2025-08" db="UniProtKB">
        <authorList>
            <consortium name="RefSeq"/>
        </authorList>
    </citation>
    <scope>IDENTIFICATION</scope>
    <source>
        <tissue evidence="24">Muscle</tissue>
    </source>
</reference>
<dbReference type="InterPro" id="IPR001304">
    <property type="entry name" value="C-type_lectin-like"/>
</dbReference>
<dbReference type="GO" id="GO:0045202">
    <property type="term" value="C:synapse"/>
    <property type="evidence" value="ECO:0007669"/>
    <property type="project" value="TreeGrafter"/>
</dbReference>
<feature type="compositionally biased region" description="Polar residues" evidence="17">
    <location>
        <begin position="1272"/>
        <end position="1281"/>
    </location>
</feature>
<feature type="domain" description="EGF-like" evidence="19">
    <location>
        <begin position="991"/>
        <end position="1026"/>
    </location>
</feature>
<feature type="compositionally biased region" description="Low complexity" evidence="17">
    <location>
        <begin position="595"/>
        <end position="612"/>
    </location>
</feature>
<dbReference type="RefSeq" id="XP_042616591.1">
    <property type="nucleotide sequence ID" value="XM_042760657.1"/>
</dbReference>
<dbReference type="PROSITE" id="PS00022">
    <property type="entry name" value="EGF_1"/>
    <property type="match status" value="2"/>
</dbReference>
<dbReference type="GO" id="GO:0005615">
    <property type="term" value="C:extracellular space"/>
    <property type="evidence" value="ECO:0007669"/>
    <property type="project" value="TreeGrafter"/>
</dbReference>
<dbReference type="InterPro" id="IPR050691">
    <property type="entry name" value="Hyaluronan_bind_Proteoglycan"/>
</dbReference>
<evidence type="ECO:0000259" key="22">
    <source>
        <dbReference type="PROSITE" id="PS50923"/>
    </source>
</evidence>
<dbReference type="SMART" id="SM00034">
    <property type="entry name" value="CLECT"/>
    <property type="match status" value="1"/>
</dbReference>
<feature type="disulfide bond" evidence="16">
    <location>
        <begin position="299"/>
        <end position="320"/>
    </location>
</feature>
<dbReference type="PANTHER" id="PTHR22804:SF60">
    <property type="entry name" value="AGGRECAN A"/>
    <property type="match status" value="1"/>
</dbReference>
<dbReference type="PROSITE" id="PS50026">
    <property type="entry name" value="EGF_3"/>
    <property type="match status" value="2"/>
</dbReference>
<feature type="signal peptide" evidence="18">
    <location>
        <begin position="1"/>
        <end position="25"/>
    </location>
</feature>
<feature type="region of interest" description="Disordered" evidence="17">
    <location>
        <begin position="572"/>
        <end position="642"/>
    </location>
</feature>
<keyword evidence="8" id="KW-0677">Repeat</keyword>
<feature type="compositionally biased region" description="Low complexity" evidence="17">
    <location>
        <begin position="619"/>
        <end position="642"/>
    </location>
</feature>
<dbReference type="GeneID" id="109065446"/>
<feature type="compositionally biased region" description="Basic and acidic residues" evidence="17">
    <location>
        <begin position="452"/>
        <end position="463"/>
    </location>
</feature>
<evidence type="ECO:0000256" key="3">
    <source>
        <dbReference type="ARBA" id="ARBA00022525"/>
    </source>
</evidence>
<dbReference type="CDD" id="cd03517">
    <property type="entry name" value="Link_domain_CSPGs_modules_1_3"/>
    <property type="match status" value="1"/>
</dbReference>
<evidence type="ECO:0000313" key="24">
    <source>
        <dbReference type="RefSeq" id="XP_042616591.1"/>
    </source>
</evidence>
<feature type="domain" description="C-type lectin" evidence="20">
    <location>
        <begin position="1077"/>
        <end position="1190"/>
    </location>
</feature>
<feature type="disulfide bond" evidence="15">
    <location>
        <begin position="1196"/>
        <end position="1239"/>
    </location>
</feature>
<dbReference type="GO" id="GO:0010001">
    <property type="term" value="P:glial cell differentiation"/>
    <property type="evidence" value="ECO:0007669"/>
    <property type="project" value="TreeGrafter"/>
</dbReference>
<dbReference type="SMART" id="SM00406">
    <property type="entry name" value="IGv"/>
    <property type="match status" value="1"/>
</dbReference>
<dbReference type="PANTHER" id="PTHR22804">
    <property type="entry name" value="AGGRECAN/VERSICAN PROTEOGLYCAN"/>
    <property type="match status" value="1"/>
</dbReference>
<comment type="caution">
    <text evidence="14">Lacks conserved residue(s) required for the propagation of feature annotation.</text>
</comment>
<evidence type="ECO:0000256" key="1">
    <source>
        <dbReference type="ARBA" id="ARBA00004498"/>
    </source>
</evidence>
<keyword evidence="15" id="KW-0768">Sushi</keyword>
<evidence type="ECO:0000256" key="4">
    <source>
        <dbReference type="ARBA" id="ARBA00022530"/>
    </source>
</evidence>
<dbReference type="KEGG" id="ccar:109065446"/>
<evidence type="ECO:0000256" key="12">
    <source>
        <dbReference type="ARBA" id="ARBA00039399"/>
    </source>
</evidence>
<evidence type="ECO:0000256" key="10">
    <source>
        <dbReference type="ARBA" id="ARBA00023180"/>
    </source>
</evidence>
<gene>
    <name evidence="24" type="primary">LOC109065446</name>
</gene>
<dbReference type="FunFam" id="2.10.25.10:FF:000109">
    <property type="entry name" value="Notch homolog 4, [Drosophila]"/>
    <property type="match status" value="1"/>
</dbReference>
<feature type="region of interest" description="Disordered" evidence="17">
    <location>
        <begin position="452"/>
        <end position="533"/>
    </location>
</feature>
<feature type="compositionally biased region" description="Polar residues" evidence="17">
    <location>
        <begin position="934"/>
        <end position="943"/>
    </location>
</feature>
<dbReference type="CDD" id="cd00033">
    <property type="entry name" value="CCP"/>
    <property type="match status" value="1"/>
</dbReference>
<dbReference type="Proteomes" id="UP001155660">
    <property type="component" value="Chromosome A7"/>
</dbReference>
<dbReference type="FunFam" id="3.10.100.10:FF:000003">
    <property type="entry name" value="Versican core protein"/>
    <property type="match status" value="1"/>
</dbReference>
<dbReference type="PROSITE" id="PS00615">
    <property type="entry name" value="C_TYPE_LECTIN_1"/>
    <property type="match status" value="1"/>
</dbReference>
<comment type="similarity">
    <text evidence="2">Belongs to the aggrecan/versican proteoglycan family.</text>
</comment>
<sequence>MLSVLLLSMCFWVFSATASFDYVYSEPESTLSVSIPNELPLRPLMGDTLVLPCHFQDNTVNDPGAPTIAPLSHRIKWSLITKEKSTNILVASEGVVSIDKTYLDRITMVGYPTTPTDASIKITELHSNDSGVYRCEVMNGIEDGHDIVDVQVQGIVFHYRAITTRYTLTFEKAKAACVQNSAVIATPEQLQAAYDEGFHQCDAGWLADQTVRYPIHDPREACYGDKYQFPGVRTYGVRDVKETYDVYCFAEKMTGKVFHTTSPNKFTFEEAEAECAKLAAKLATTGQLYLAWKGGMDVCNAGWLADRSVRYPINIPRPQCGGGLLGVRTVYLFPNQTGYPLSDSRYDAFCYSETAEEGSGLLPFDIETTTEAGSGVLSVDTITESPQLFLKPTSTESELKGEVVTYKPSVTTSVEFPYTALNISQLPLSPIPSSAEVVTDIMEGVIDRTDVGSDLSRLNETEAIKPATEGTTPTTIPAEPSGPDASGASGTDDLLSSGSGDHLGGSVVSIGDSSGASGSGDLPSGSGGSSGYGSGLDIQVTFSGSDFVLSEVGSPSGRPKEAAEAGTEILTFPFGQGSGHSGLDTSGLGSGSGSGYSFEESGSTSDFSSSSGESDESGDLSGISSGSGSSEESSGFSGFPSGIFPSRGSSGISFIDGSGVMVDSPWLKVSTAPHLIEQELGGSHLDLSRSGHISESGMSGDISGMSGDISGMSGDISGMSGDISGMSGDISGRSGDISGMSGDISGMNGDISGMSGARSGISGDISGMSGDISGMSGDIYGVSDDISGFCDVHSGSGSGLEFSGMTFLGSDFIDLEEQTREQEASGLLLFGSGKGSGFTSAGYGTESGERLGESANGEIIFTNNGMVEMSNKPFQGMEQGSGEVEYSGTVRLSSGSGDDQSAYSSGQEQEWIPFTEDMPTVNSSDAPLAVLSAQGPSGLNSNAAGPPVPYSEPEGITSKLETVTSAALSSSTEPTSLQSPSVTEGLVGNASLNPCEPNPCGAGVCSLKDGVGICHCPPRLHGEKCKFEVDVCHSNPCSSGATCVEVEDAFKCLCLPSYEGDRCEIDVHSCEEGWTKFEGNCYLHFSTRENWLDAEQRCQDLNAQLVSIITPEEQAFISSYAQDYQWIGLNDKMVENDFRWSDGTSLQYENWRPNQPDNYFNSEDCVVMIGHGNGQWNDMPCNYYLPFTCKTGPVTCAQPPKVENARMFGNKKEHYQVNSVIRYQCSENFIQRHLPVIRCMADGQWEKPQVRCIAKVKSGIQKESSDHHSHKSITTTLEKHL</sequence>
<dbReference type="PROSITE" id="PS01241">
    <property type="entry name" value="LINK_1"/>
    <property type="match status" value="2"/>
</dbReference>
<feature type="compositionally biased region" description="Low complexity" evidence="17">
    <location>
        <begin position="486"/>
        <end position="524"/>
    </location>
</feature>
<keyword evidence="11" id="KW-0393">Immunoglobulin domain</keyword>
<dbReference type="FunFam" id="3.10.100.10:FF:000009">
    <property type="entry name" value="Aggrecan core protein"/>
    <property type="match status" value="1"/>
</dbReference>
<feature type="disulfide bond" evidence="15">
    <location>
        <begin position="1225"/>
        <end position="1252"/>
    </location>
</feature>
<dbReference type="FunFam" id="2.10.70.10:FF:000003">
    <property type="entry name" value="Versican core protein"/>
    <property type="match status" value="1"/>
</dbReference>
<dbReference type="Pfam" id="PF00193">
    <property type="entry name" value="Xlink"/>
    <property type="match status" value="2"/>
</dbReference>
<dbReference type="OrthoDB" id="418245at2759"/>
<keyword evidence="3" id="KW-0964">Secreted</keyword>
<feature type="region of interest" description="Disordered" evidence="17">
    <location>
        <begin position="1261"/>
        <end position="1281"/>
    </location>
</feature>
<feature type="domain" description="EGF-like" evidence="19">
    <location>
        <begin position="1028"/>
        <end position="1064"/>
    </location>
</feature>
<feature type="domain" description="Link" evidence="23">
    <location>
        <begin position="256"/>
        <end position="352"/>
    </location>
</feature>
<evidence type="ECO:0000256" key="2">
    <source>
        <dbReference type="ARBA" id="ARBA00006838"/>
    </source>
</evidence>
<dbReference type="GO" id="GO:0002052">
    <property type="term" value="P:positive regulation of neuroblast proliferation"/>
    <property type="evidence" value="ECO:0007669"/>
    <property type="project" value="TreeGrafter"/>
</dbReference>
<dbReference type="InterPro" id="IPR018378">
    <property type="entry name" value="C-type_lectin_CS"/>
</dbReference>
<dbReference type="GO" id="GO:0005509">
    <property type="term" value="F:calcium ion binding"/>
    <property type="evidence" value="ECO:0007669"/>
    <property type="project" value="InterPro"/>
</dbReference>
<evidence type="ECO:0000256" key="17">
    <source>
        <dbReference type="SAM" id="MobiDB-lite"/>
    </source>
</evidence>
<dbReference type="Pfam" id="PF00084">
    <property type="entry name" value="Sushi"/>
    <property type="match status" value="1"/>
</dbReference>
<evidence type="ECO:0000256" key="16">
    <source>
        <dbReference type="PROSITE-ProRule" id="PRU00323"/>
    </source>
</evidence>
<proteinExistence type="inferred from homology"/>
<dbReference type="GO" id="GO:0001501">
    <property type="term" value="P:skeletal system development"/>
    <property type="evidence" value="ECO:0007669"/>
    <property type="project" value="TreeGrafter"/>
</dbReference>
<accession>A0A9Q9YAH1</accession>
<dbReference type="SMART" id="SM00181">
    <property type="entry name" value="EGF"/>
    <property type="match status" value="2"/>
</dbReference>
<keyword evidence="5 14" id="KW-0245">EGF-like domain</keyword>
<dbReference type="CDD" id="cd00054">
    <property type="entry name" value="EGF_CA"/>
    <property type="match status" value="1"/>
</dbReference>
<feature type="disulfide bond" evidence="14">
    <location>
        <begin position="1016"/>
        <end position="1025"/>
    </location>
</feature>
<keyword evidence="9 14" id="KW-1015">Disulfide bond</keyword>
<comment type="subcellular location">
    <subcellularLocation>
        <location evidence="1">Secreted</location>
        <location evidence="1">Extracellular space</location>
        <location evidence="1">Extracellular matrix</location>
    </subcellularLocation>
</comment>
<evidence type="ECO:0000256" key="6">
    <source>
        <dbReference type="ARBA" id="ARBA00022723"/>
    </source>
</evidence>
<evidence type="ECO:0000256" key="9">
    <source>
        <dbReference type="ARBA" id="ARBA00023157"/>
    </source>
</evidence>
<evidence type="ECO:0000256" key="8">
    <source>
        <dbReference type="ARBA" id="ARBA00022737"/>
    </source>
</evidence>
<dbReference type="PROSITE" id="PS50835">
    <property type="entry name" value="IG_LIKE"/>
    <property type="match status" value="1"/>
</dbReference>
<feature type="domain" description="Sushi" evidence="22">
    <location>
        <begin position="1194"/>
        <end position="1254"/>
    </location>
</feature>
<dbReference type="SMART" id="SM00409">
    <property type="entry name" value="IG"/>
    <property type="match status" value="1"/>
</dbReference>
<dbReference type="Pfam" id="PF00008">
    <property type="entry name" value="EGF"/>
    <property type="match status" value="1"/>
</dbReference>
<keyword evidence="4" id="KW-0272">Extracellular matrix</keyword>
<evidence type="ECO:0000259" key="20">
    <source>
        <dbReference type="PROSITE" id="PS50041"/>
    </source>
</evidence>
<dbReference type="GO" id="GO:0007155">
    <property type="term" value="P:cell adhesion"/>
    <property type="evidence" value="ECO:0007669"/>
    <property type="project" value="InterPro"/>
</dbReference>
<dbReference type="GO" id="GO:0007417">
    <property type="term" value="P:central nervous system development"/>
    <property type="evidence" value="ECO:0007669"/>
    <property type="project" value="TreeGrafter"/>
</dbReference>
<dbReference type="Pfam" id="PF00059">
    <property type="entry name" value="Lectin_C"/>
    <property type="match status" value="1"/>
</dbReference>
<evidence type="ECO:0000256" key="5">
    <source>
        <dbReference type="ARBA" id="ARBA00022536"/>
    </source>
</evidence>
<protein>
    <recommendedName>
        <fullName evidence="12">Aggrecan core protein</fullName>
    </recommendedName>
    <alternativeName>
        <fullName evidence="13">Cartilage-specific proteoglycan core protein</fullName>
    </alternativeName>
</protein>
<dbReference type="PROSITE" id="PS50041">
    <property type="entry name" value="C_TYPE_LECTIN_2"/>
    <property type="match status" value="1"/>
</dbReference>
<dbReference type="InterPro" id="IPR001881">
    <property type="entry name" value="EGF-like_Ca-bd_dom"/>
</dbReference>
<feature type="region of interest" description="Disordered" evidence="17">
    <location>
        <begin position="933"/>
        <end position="955"/>
    </location>
</feature>
<evidence type="ECO:0000256" key="7">
    <source>
        <dbReference type="ARBA" id="ARBA00022729"/>
    </source>
</evidence>
<dbReference type="InterPro" id="IPR007110">
    <property type="entry name" value="Ig-like_dom"/>
</dbReference>
<feature type="disulfide bond" evidence="16">
    <location>
        <begin position="201"/>
        <end position="222"/>
    </location>
</feature>
<dbReference type="InterPro" id="IPR000742">
    <property type="entry name" value="EGF"/>
</dbReference>
<feature type="domain" description="Ig-like" evidence="21">
    <location>
        <begin position="27"/>
        <end position="153"/>
    </location>
</feature>
<evidence type="ECO:0000256" key="14">
    <source>
        <dbReference type="PROSITE-ProRule" id="PRU00076"/>
    </source>
</evidence>
<dbReference type="GO" id="GO:0072534">
    <property type="term" value="C:perineuronal net"/>
    <property type="evidence" value="ECO:0007669"/>
    <property type="project" value="TreeGrafter"/>
</dbReference>
<evidence type="ECO:0000256" key="15">
    <source>
        <dbReference type="PROSITE-ProRule" id="PRU00302"/>
    </source>
</evidence>
<keyword evidence="10" id="KW-0325">Glycoprotein</keyword>
<dbReference type="SMART" id="SM00445">
    <property type="entry name" value="LINK"/>
    <property type="match status" value="2"/>
</dbReference>
<dbReference type="InterPro" id="IPR013106">
    <property type="entry name" value="Ig_V-set"/>
</dbReference>
<organism evidence="24">
    <name type="scientific">Cyprinus carpio</name>
    <name type="common">Common carp</name>
    <dbReference type="NCBI Taxonomy" id="7962"/>
    <lineage>
        <taxon>Eukaryota</taxon>
        <taxon>Metazoa</taxon>
        <taxon>Chordata</taxon>
        <taxon>Craniata</taxon>
        <taxon>Vertebrata</taxon>
        <taxon>Euteleostomi</taxon>
        <taxon>Actinopterygii</taxon>
        <taxon>Neopterygii</taxon>
        <taxon>Teleostei</taxon>
        <taxon>Ostariophysi</taxon>
        <taxon>Cypriniformes</taxon>
        <taxon>Cyprinidae</taxon>
        <taxon>Cyprininae</taxon>
        <taxon>Cyprinus</taxon>
    </lineage>
</organism>
<keyword evidence="6" id="KW-0479">Metal-binding</keyword>
<evidence type="ECO:0000256" key="13">
    <source>
        <dbReference type="ARBA" id="ARBA00042947"/>
    </source>
</evidence>
<evidence type="ECO:0000256" key="18">
    <source>
        <dbReference type="SAM" id="SignalP"/>
    </source>
</evidence>
<dbReference type="SMART" id="SM00032">
    <property type="entry name" value="CCP"/>
    <property type="match status" value="1"/>
</dbReference>
<dbReference type="InterPro" id="IPR000436">
    <property type="entry name" value="Sushi_SCR_CCP_dom"/>
</dbReference>
<evidence type="ECO:0000259" key="23">
    <source>
        <dbReference type="PROSITE" id="PS50963"/>
    </source>
</evidence>
<evidence type="ECO:0000259" key="21">
    <source>
        <dbReference type="PROSITE" id="PS50835"/>
    </source>
</evidence>
<dbReference type="SMR" id="A0A9Q9YAH1"/>
<feature type="disulfide bond" evidence="14">
    <location>
        <begin position="1054"/>
        <end position="1063"/>
    </location>
</feature>
<dbReference type="FunFam" id="3.10.100.10:FF:000002">
    <property type="entry name" value="Hyaluronan proteoglycan link protein 1"/>
    <property type="match status" value="1"/>
</dbReference>
<dbReference type="PROSITE" id="PS50923">
    <property type="entry name" value="SUSHI"/>
    <property type="match status" value="1"/>
</dbReference>
<dbReference type="InterPro" id="IPR000538">
    <property type="entry name" value="Link_dom"/>
</dbReference>
<dbReference type="SMART" id="SM00179">
    <property type="entry name" value="EGF_CA"/>
    <property type="match status" value="1"/>
</dbReference>
<dbReference type="PROSITE" id="PS50963">
    <property type="entry name" value="LINK_2"/>
    <property type="match status" value="2"/>
</dbReference>
<evidence type="ECO:0000259" key="19">
    <source>
        <dbReference type="PROSITE" id="PS50026"/>
    </source>
</evidence>
<dbReference type="GO" id="GO:0005540">
    <property type="term" value="F:hyaluronic acid binding"/>
    <property type="evidence" value="ECO:0007669"/>
    <property type="project" value="InterPro"/>
</dbReference>
<name>A0A9Q9YAH1_CYPCA</name>
<dbReference type="CDD" id="cd03520">
    <property type="entry name" value="Link_domain_CSPGs_modules_2_4"/>
    <property type="match status" value="1"/>
</dbReference>
<dbReference type="InterPro" id="IPR003599">
    <property type="entry name" value="Ig_sub"/>
</dbReference>
<feature type="disulfide bond" evidence="14">
    <location>
        <begin position="995"/>
        <end position="1005"/>
    </location>
</feature>
<feature type="chain" id="PRO_5040226786" description="Aggrecan core protein" evidence="18">
    <location>
        <begin position="26"/>
        <end position="1281"/>
    </location>
</feature>
<feature type="domain" description="Link" evidence="23">
    <location>
        <begin position="155"/>
        <end position="250"/>
    </location>
</feature>